<accession>A0A380KGA3</accession>
<organism evidence="8 9">
    <name type="scientific">Streptococcus hyointestinalis</name>
    <dbReference type="NCBI Taxonomy" id="1337"/>
    <lineage>
        <taxon>Bacteria</taxon>
        <taxon>Bacillati</taxon>
        <taxon>Bacillota</taxon>
        <taxon>Bacilli</taxon>
        <taxon>Lactobacillales</taxon>
        <taxon>Streptococcaceae</taxon>
        <taxon>Streptococcus</taxon>
    </lineage>
</organism>
<dbReference type="Pfam" id="PF05257">
    <property type="entry name" value="CHAP"/>
    <property type="match status" value="1"/>
</dbReference>
<evidence type="ECO:0000313" key="6">
    <source>
        <dbReference type="EMBL" id="SUN59344.1"/>
    </source>
</evidence>
<dbReference type="EMBL" id="UHFN01000007">
    <property type="protein sequence ID" value="SUN63270.1"/>
    <property type="molecule type" value="Genomic_DNA"/>
</dbReference>
<protein>
    <recommendedName>
        <fullName evidence="2">N-acetylmuramoyl-L-alanine amidase</fullName>
        <ecNumber evidence="2">3.5.1.28</ecNumber>
    </recommendedName>
</protein>
<feature type="domain" description="Peptidase C51" evidence="5">
    <location>
        <begin position="28"/>
        <end position="157"/>
    </location>
</feature>
<name>A0A380KGA3_9STRE</name>
<dbReference type="OrthoDB" id="2144002at2"/>
<proteinExistence type="predicted"/>
<dbReference type="SUPFAM" id="SSF54001">
    <property type="entry name" value="Cysteine proteinases"/>
    <property type="match status" value="1"/>
</dbReference>
<evidence type="ECO:0000256" key="4">
    <source>
        <dbReference type="SAM" id="SignalP"/>
    </source>
</evidence>
<dbReference type="InterPro" id="IPR003646">
    <property type="entry name" value="SH3-like_bac-type"/>
</dbReference>
<dbReference type="Gene3D" id="2.30.30.40">
    <property type="entry name" value="SH3 Domains"/>
    <property type="match status" value="2"/>
</dbReference>
<evidence type="ECO:0000256" key="3">
    <source>
        <dbReference type="SAM" id="MobiDB-lite"/>
    </source>
</evidence>
<dbReference type="GO" id="GO:0008745">
    <property type="term" value="F:N-acetylmuramoyl-L-alanine amidase activity"/>
    <property type="evidence" value="ECO:0007669"/>
    <property type="project" value="UniProtKB-EC"/>
</dbReference>
<dbReference type="EC" id="3.5.1.28" evidence="2"/>
<keyword evidence="4" id="KW-0732">Signal</keyword>
<evidence type="ECO:0000313" key="7">
    <source>
        <dbReference type="EMBL" id="SUN59506.1"/>
    </source>
</evidence>
<sequence>MKTKYKSLILLSLLGSSLALNTTSEAAVLGDNYPTQWKSGYGADSWGMYLRQCTSFVAFRLSSANGFSLPGGYGNAISWGSVARSQGYRVDMTPAVGSVAWFSAGVNGAGGYGHVAWVAEVNGDTVTIEEYNYDCGQGPEKYYRRSFHKSQVSGYIHFKDLGGSTVTSSPSVQSTPTPSSTLSSSGTYTFTSRHGIKNAPQQSSSDIAYYDAGSSVRYDKTVISDGYEWLSYISYSGARRYIAIRSVGTSTTATSTTASSPSIASSGRYTFTKRSEIKNSPSTSDSALAYYDAGSSVNYDKVVSADGHQWISYISYSGARRYIAID</sequence>
<comment type="catalytic activity">
    <reaction evidence="1">
        <text>Hydrolyzes the link between N-acetylmuramoyl residues and L-amino acid residues in certain cell-wall glycopeptides.</text>
        <dbReference type="EC" id="3.5.1.28"/>
    </reaction>
</comment>
<evidence type="ECO:0000256" key="2">
    <source>
        <dbReference type="ARBA" id="ARBA00011901"/>
    </source>
</evidence>
<dbReference type="InterPro" id="IPR038765">
    <property type="entry name" value="Papain-like_cys_pep_sf"/>
</dbReference>
<keyword evidence="9" id="KW-1185">Reference proteome</keyword>
<dbReference type="Proteomes" id="UP000254924">
    <property type="component" value="Unassembled WGS sequence"/>
</dbReference>
<reference evidence="8 9" key="1">
    <citation type="submission" date="2018-06" db="EMBL/GenBank/DDBJ databases">
        <authorList>
            <consortium name="Pathogen Informatics"/>
            <person name="Doyle S."/>
        </authorList>
    </citation>
    <scope>NUCLEOTIDE SEQUENCE [LARGE SCALE GENOMIC DNA]</scope>
    <source>
        <strain evidence="8 9">NCTC12224</strain>
    </source>
</reference>
<gene>
    <name evidence="6" type="ORF">NCTC12224_00293</name>
    <name evidence="7" type="ORF">NCTC12224_00395</name>
    <name evidence="8" type="ORF">NCTC12224_02350</name>
</gene>
<dbReference type="PROSITE" id="PS50911">
    <property type="entry name" value="CHAP"/>
    <property type="match status" value="1"/>
</dbReference>
<evidence type="ECO:0000313" key="8">
    <source>
        <dbReference type="EMBL" id="SUN63270.1"/>
    </source>
</evidence>
<feature type="chain" id="PRO_5033360402" description="N-acetylmuramoyl-L-alanine amidase" evidence="4">
    <location>
        <begin position="27"/>
        <end position="326"/>
    </location>
</feature>
<feature type="region of interest" description="Disordered" evidence="3">
    <location>
        <begin position="167"/>
        <end position="186"/>
    </location>
</feature>
<dbReference type="EMBL" id="UHFN01000007">
    <property type="protein sequence ID" value="SUN59506.1"/>
    <property type="molecule type" value="Genomic_DNA"/>
</dbReference>
<dbReference type="EMBL" id="UHFN01000007">
    <property type="protein sequence ID" value="SUN59344.1"/>
    <property type="molecule type" value="Genomic_DNA"/>
</dbReference>
<dbReference type="SMART" id="SM00287">
    <property type="entry name" value="SH3b"/>
    <property type="match status" value="2"/>
</dbReference>
<evidence type="ECO:0000313" key="9">
    <source>
        <dbReference type="Proteomes" id="UP000254924"/>
    </source>
</evidence>
<feature type="signal peptide" evidence="4">
    <location>
        <begin position="1"/>
        <end position="26"/>
    </location>
</feature>
<dbReference type="InterPro" id="IPR007921">
    <property type="entry name" value="CHAP_dom"/>
</dbReference>
<dbReference type="AlphaFoldDB" id="A0A380KGA3"/>
<evidence type="ECO:0000259" key="5">
    <source>
        <dbReference type="PROSITE" id="PS50911"/>
    </source>
</evidence>
<evidence type="ECO:0000256" key="1">
    <source>
        <dbReference type="ARBA" id="ARBA00001561"/>
    </source>
</evidence>
<dbReference type="Pfam" id="PF08460">
    <property type="entry name" value="SH3_5"/>
    <property type="match status" value="2"/>
</dbReference>
<dbReference type="Gene3D" id="3.90.1720.10">
    <property type="entry name" value="endopeptidase domain like (from Nostoc punctiforme)"/>
    <property type="match status" value="1"/>
</dbReference>